<protein>
    <submittedName>
        <fullName evidence="1">Uncharacterized protein</fullName>
    </submittedName>
</protein>
<gene>
    <name evidence="1" type="ORF">PSON_ATCC_30995.1.T0270070</name>
</gene>
<evidence type="ECO:0000313" key="2">
    <source>
        <dbReference type="Proteomes" id="UP000692954"/>
    </source>
</evidence>
<dbReference type="AlphaFoldDB" id="A0A8S1LQJ2"/>
<dbReference type="OrthoDB" id="10426852at2759"/>
<reference evidence="1" key="1">
    <citation type="submission" date="2021-01" db="EMBL/GenBank/DDBJ databases">
        <authorList>
            <consortium name="Genoscope - CEA"/>
            <person name="William W."/>
        </authorList>
    </citation>
    <scope>NUCLEOTIDE SEQUENCE</scope>
</reference>
<dbReference type="EMBL" id="CAJJDN010000027">
    <property type="protein sequence ID" value="CAD8070588.1"/>
    <property type="molecule type" value="Genomic_DNA"/>
</dbReference>
<keyword evidence="2" id="KW-1185">Reference proteome</keyword>
<name>A0A8S1LQJ2_9CILI</name>
<organism evidence="1 2">
    <name type="scientific">Paramecium sonneborni</name>
    <dbReference type="NCBI Taxonomy" id="65129"/>
    <lineage>
        <taxon>Eukaryota</taxon>
        <taxon>Sar</taxon>
        <taxon>Alveolata</taxon>
        <taxon>Ciliophora</taxon>
        <taxon>Intramacronucleata</taxon>
        <taxon>Oligohymenophorea</taxon>
        <taxon>Peniculida</taxon>
        <taxon>Parameciidae</taxon>
        <taxon>Paramecium</taxon>
    </lineage>
</organism>
<sequence length="56" mass="6558">MCKQLLQALSQYIESNYRVDKRERLQSTFTICLQNVSNKITSILINIQGKIQAYCF</sequence>
<dbReference type="Proteomes" id="UP000692954">
    <property type="component" value="Unassembled WGS sequence"/>
</dbReference>
<comment type="caution">
    <text evidence="1">The sequence shown here is derived from an EMBL/GenBank/DDBJ whole genome shotgun (WGS) entry which is preliminary data.</text>
</comment>
<evidence type="ECO:0000313" key="1">
    <source>
        <dbReference type="EMBL" id="CAD8070588.1"/>
    </source>
</evidence>
<proteinExistence type="predicted"/>
<accession>A0A8S1LQJ2</accession>